<gene>
    <name evidence="2" type="ORF">CgunFtcFv8_023991</name>
</gene>
<dbReference type="EMBL" id="JAURVH010001524">
    <property type="protein sequence ID" value="KAK5920152.1"/>
    <property type="molecule type" value="Genomic_DNA"/>
</dbReference>
<evidence type="ECO:0000313" key="2">
    <source>
        <dbReference type="EMBL" id="KAK5920152.1"/>
    </source>
</evidence>
<dbReference type="PANTHER" id="PTHR32046">
    <property type="entry name" value="G DOMAIN-CONTAINING PROTEIN"/>
    <property type="match status" value="1"/>
</dbReference>
<protein>
    <submittedName>
        <fullName evidence="2">Uncharacterized protein</fullName>
    </submittedName>
</protein>
<feature type="coiled-coil region" evidence="1">
    <location>
        <begin position="330"/>
        <end position="361"/>
    </location>
</feature>
<comment type="caution">
    <text evidence="2">The sequence shown here is derived from an EMBL/GenBank/DDBJ whole genome shotgun (WGS) entry which is preliminary data.</text>
</comment>
<name>A0AAN8HLR4_CHAGU</name>
<reference evidence="2 3" key="1">
    <citation type="journal article" date="2023" name="Mol. Biol. Evol.">
        <title>Genomics of Secondarily Temperate Adaptation in the Only Non-Antarctic Icefish.</title>
        <authorList>
            <person name="Rivera-Colon A.G."/>
            <person name="Rayamajhi N."/>
            <person name="Minhas B.F."/>
            <person name="Madrigal G."/>
            <person name="Bilyk K.T."/>
            <person name="Yoon V."/>
            <person name="Hune M."/>
            <person name="Gregory S."/>
            <person name="Cheng C.H.C."/>
            <person name="Catchen J.M."/>
        </authorList>
    </citation>
    <scope>NUCLEOTIDE SEQUENCE [LARGE SCALE GENOMIC DNA]</scope>
    <source>
        <tissue evidence="2">White muscle</tissue>
    </source>
</reference>
<dbReference type="PANTHER" id="PTHR32046:SF14">
    <property type="match status" value="1"/>
</dbReference>
<feature type="coiled-coil region" evidence="1">
    <location>
        <begin position="224"/>
        <end position="272"/>
    </location>
</feature>
<evidence type="ECO:0000256" key="1">
    <source>
        <dbReference type="SAM" id="Coils"/>
    </source>
</evidence>
<accession>A0AAN8HLR4</accession>
<dbReference type="Proteomes" id="UP001331515">
    <property type="component" value="Unassembled WGS sequence"/>
</dbReference>
<dbReference type="AlphaFoldDB" id="A0AAN8HLR4"/>
<keyword evidence="1" id="KW-0175">Coiled coil</keyword>
<proteinExistence type="predicted"/>
<organism evidence="2 3">
    <name type="scientific">Champsocephalus gunnari</name>
    <name type="common">Mackerel icefish</name>
    <dbReference type="NCBI Taxonomy" id="52237"/>
    <lineage>
        <taxon>Eukaryota</taxon>
        <taxon>Metazoa</taxon>
        <taxon>Chordata</taxon>
        <taxon>Craniata</taxon>
        <taxon>Vertebrata</taxon>
        <taxon>Euteleostomi</taxon>
        <taxon>Actinopterygii</taxon>
        <taxon>Neopterygii</taxon>
        <taxon>Teleostei</taxon>
        <taxon>Neoteleostei</taxon>
        <taxon>Acanthomorphata</taxon>
        <taxon>Eupercaria</taxon>
        <taxon>Perciformes</taxon>
        <taxon>Notothenioidei</taxon>
        <taxon>Channichthyidae</taxon>
        <taxon>Champsocephalus</taxon>
    </lineage>
</organism>
<sequence length="367" mass="42058">MLVTFADGKQPTVLEAINNSRIPCPKNDLGLPVHFKFNNSALFADNRSRSDQACDENSDEDDDDFEEMFWKMGIKSMEKFFNALAKMTTKSLLMTQEVLKERRHLEAAIEGLQPQVKAGLAKLEQIKTTKEKIKEHETAMTSNENFEIEVDVIKPVQKVLTKKGEFITNCQNCSITCHYPCMIADDSQKHGCASMDSSGRCTVCPGKCIWRVHFNQTYSWDYVKVKETQTLEELKVKYNKAANEKMTVQELIESQEEEIVHLEEMIVSFMDQSCHSLTRLQAIALSPNPLTTPDYIDMLIEGEKAEAKVGYQARVRSLEEMREKATIISRVAKRQKLTNTEEKLSREKEETQKKKAFLKKVGHFFGY</sequence>
<keyword evidence="3" id="KW-1185">Reference proteome</keyword>
<evidence type="ECO:0000313" key="3">
    <source>
        <dbReference type="Proteomes" id="UP001331515"/>
    </source>
</evidence>